<name>X1LN06_9ZZZZ</name>
<proteinExistence type="predicted"/>
<protein>
    <recommendedName>
        <fullName evidence="1">Glycosyl transferase family 1 domain-containing protein</fullName>
    </recommendedName>
</protein>
<evidence type="ECO:0000313" key="2">
    <source>
        <dbReference type="EMBL" id="GAI07221.1"/>
    </source>
</evidence>
<dbReference type="Gene3D" id="3.40.50.2000">
    <property type="entry name" value="Glycogen Phosphorylase B"/>
    <property type="match status" value="2"/>
</dbReference>
<comment type="caution">
    <text evidence="2">The sequence shown here is derived from an EMBL/GenBank/DDBJ whole genome shotgun (WGS) entry which is preliminary data.</text>
</comment>
<feature type="non-terminal residue" evidence="2">
    <location>
        <position position="1"/>
    </location>
</feature>
<dbReference type="GO" id="GO:0016757">
    <property type="term" value="F:glycosyltransferase activity"/>
    <property type="evidence" value="ECO:0007669"/>
    <property type="project" value="InterPro"/>
</dbReference>
<dbReference type="SUPFAM" id="SSF53756">
    <property type="entry name" value="UDP-Glycosyltransferase/glycogen phosphorylase"/>
    <property type="match status" value="1"/>
</dbReference>
<dbReference type="AlphaFoldDB" id="X1LN06"/>
<organism evidence="2">
    <name type="scientific">marine sediment metagenome</name>
    <dbReference type="NCBI Taxonomy" id="412755"/>
    <lineage>
        <taxon>unclassified sequences</taxon>
        <taxon>metagenomes</taxon>
        <taxon>ecological metagenomes</taxon>
    </lineage>
</organism>
<dbReference type="EMBL" id="BARV01010040">
    <property type="protein sequence ID" value="GAI07221.1"/>
    <property type="molecule type" value="Genomic_DNA"/>
</dbReference>
<reference evidence="2" key="1">
    <citation type="journal article" date="2014" name="Front. Microbiol.">
        <title>High frequency of phylogenetically diverse reductive dehalogenase-homologous genes in deep subseafloor sedimentary metagenomes.</title>
        <authorList>
            <person name="Kawai M."/>
            <person name="Futagami T."/>
            <person name="Toyoda A."/>
            <person name="Takaki Y."/>
            <person name="Nishi S."/>
            <person name="Hori S."/>
            <person name="Arai W."/>
            <person name="Tsubouchi T."/>
            <person name="Morono Y."/>
            <person name="Uchiyama I."/>
            <person name="Ito T."/>
            <person name="Fujiyama A."/>
            <person name="Inagaki F."/>
            <person name="Takami H."/>
        </authorList>
    </citation>
    <scope>NUCLEOTIDE SEQUENCE</scope>
    <source>
        <strain evidence="2">Expedition CK06-06</strain>
    </source>
</reference>
<evidence type="ECO:0000259" key="1">
    <source>
        <dbReference type="Pfam" id="PF00534"/>
    </source>
</evidence>
<dbReference type="InterPro" id="IPR001296">
    <property type="entry name" value="Glyco_trans_1"/>
</dbReference>
<accession>X1LN06</accession>
<sequence>FLGIDFNPDIIETNYLWPFCSVAEYVANKYNKPLLIRPAVSDILKFNNDPEFKKIIKMYFNNADRIVTNSYIDKFIREIYNENKITVLDRYVPDPDIFYYDDKCDKKYDILFPGKINYYWNLKGIELLLNLIKRNNFKSLFLINGNNLEDIENLIIKRGLSNNIELKKFVPPDKMPKYINQSKTVWCWDEDSTIDDFSNIILEACFCNVSCLVNSKRKENKELKTLIKLFPGLIKLVNLDDLKRTELLNSTNNLPGDVISELKKIYNNYISQNIELYNAIE</sequence>
<dbReference type="Pfam" id="PF00534">
    <property type="entry name" value="Glycos_transf_1"/>
    <property type="match status" value="1"/>
</dbReference>
<feature type="domain" description="Glycosyl transferase family 1" evidence="1">
    <location>
        <begin position="105"/>
        <end position="215"/>
    </location>
</feature>
<gene>
    <name evidence="2" type="ORF">S06H3_19584</name>
</gene>